<evidence type="ECO:0000313" key="1">
    <source>
        <dbReference type="EMBL" id="MBB5232740.1"/>
    </source>
</evidence>
<gene>
    <name evidence="1" type="ORF">HNQ09_000157</name>
</gene>
<protein>
    <submittedName>
        <fullName evidence="1">Uncharacterized protein</fullName>
    </submittedName>
</protein>
<comment type="caution">
    <text evidence="1">The sequence shown here is derived from an EMBL/GenBank/DDBJ whole genome shotgun (WGS) entry which is preliminary data.</text>
</comment>
<sequence length="112" mass="12038">MTPPRPLALALALLLAGAFAPVLVPTIPAGLSADGHVFARHALRETFNLLDNPAQRILILRLRVVRVVPEGGEGDCGELPFVSRQHYRGTVQALTLFGLPLQTFSASCEGVW</sequence>
<dbReference type="EMBL" id="JACHFN010000001">
    <property type="protein sequence ID" value="MBB5232740.1"/>
    <property type="molecule type" value="Genomic_DNA"/>
</dbReference>
<evidence type="ECO:0000313" key="2">
    <source>
        <dbReference type="Proteomes" id="UP000525389"/>
    </source>
</evidence>
<proteinExistence type="predicted"/>
<organism evidence="1 2">
    <name type="scientific">Deinococcus budaensis</name>
    <dbReference type="NCBI Taxonomy" id="1665626"/>
    <lineage>
        <taxon>Bacteria</taxon>
        <taxon>Thermotogati</taxon>
        <taxon>Deinococcota</taxon>
        <taxon>Deinococci</taxon>
        <taxon>Deinococcales</taxon>
        <taxon>Deinococcaceae</taxon>
        <taxon>Deinococcus</taxon>
    </lineage>
</organism>
<reference evidence="1 2" key="1">
    <citation type="submission" date="2020-08" db="EMBL/GenBank/DDBJ databases">
        <title>Genomic Encyclopedia of Type Strains, Phase IV (KMG-IV): sequencing the most valuable type-strain genomes for metagenomic binning, comparative biology and taxonomic classification.</title>
        <authorList>
            <person name="Goeker M."/>
        </authorList>
    </citation>
    <scope>NUCLEOTIDE SEQUENCE [LARGE SCALE GENOMIC DNA]</scope>
    <source>
        <strain evidence="1 2">DSM 101791</strain>
    </source>
</reference>
<name>A0A7W8GC07_9DEIO</name>
<dbReference type="Proteomes" id="UP000525389">
    <property type="component" value="Unassembled WGS sequence"/>
</dbReference>
<dbReference type="AlphaFoldDB" id="A0A7W8GC07"/>
<keyword evidence="2" id="KW-1185">Reference proteome</keyword>
<accession>A0A7W8GC07</accession>
<dbReference type="RefSeq" id="WP_184024149.1">
    <property type="nucleotide sequence ID" value="NZ_JACHFN010000001.1"/>
</dbReference>